<dbReference type="OrthoDB" id="9799304at2"/>
<dbReference type="EMBL" id="PGTO01000031">
    <property type="protein sequence ID" value="RAU20169.1"/>
    <property type="molecule type" value="Genomic_DNA"/>
</dbReference>
<dbReference type="Pfam" id="PF00155">
    <property type="entry name" value="Aminotran_1_2"/>
    <property type="match status" value="1"/>
</dbReference>
<dbReference type="EC" id="4.1.1.81" evidence="4"/>
<proteinExistence type="predicted"/>
<dbReference type="InterPro" id="IPR005860">
    <property type="entry name" value="CobD"/>
</dbReference>
<keyword evidence="5" id="KW-0169">Cobalamin biosynthesis</keyword>
<dbReference type="PANTHER" id="PTHR42885">
    <property type="entry name" value="HISTIDINOL-PHOSPHATE AMINOTRANSFERASE-RELATED"/>
    <property type="match status" value="1"/>
</dbReference>
<evidence type="ECO:0000256" key="4">
    <source>
        <dbReference type="ARBA" id="ARBA00012285"/>
    </source>
</evidence>
<keyword evidence="6" id="KW-0663">Pyridoxal phosphate</keyword>
<dbReference type="PROSITE" id="PS00105">
    <property type="entry name" value="AA_TRANSFER_CLASS_1"/>
    <property type="match status" value="1"/>
</dbReference>
<comment type="caution">
    <text evidence="11">The sequence shown here is derived from an EMBL/GenBank/DDBJ whole genome shotgun (WGS) entry which is preliminary data.</text>
</comment>
<dbReference type="Proteomes" id="UP000251075">
    <property type="component" value="Unassembled WGS sequence"/>
</dbReference>
<organism evidence="11 12">
    <name type="scientific">Paramagnetospirillum kuznetsovii</name>
    <dbReference type="NCBI Taxonomy" id="2053833"/>
    <lineage>
        <taxon>Bacteria</taxon>
        <taxon>Pseudomonadati</taxon>
        <taxon>Pseudomonadota</taxon>
        <taxon>Alphaproteobacteria</taxon>
        <taxon>Rhodospirillales</taxon>
        <taxon>Magnetospirillaceae</taxon>
        <taxon>Paramagnetospirillum</taxon>
    </lineage>
</organism>
<dbReference type="InterPro" id="IPR015424">
    <property type="entry name" value="PyrdxlP-dep_Trfase"/>
</dbReference>
<gene>
    <name evidence="11" type="ORF">CU669_19745</name>
</gene>
<dbReference type="GO" id="GO:0048472">
    <property type="term" value="F:threonine-phosphate decarboxylase activity"/>
    <property type="evidence" value="ECO:0007669"/>
    <property type="project" value="UniProtKB-EC"/>
</dbReference>
<dbReference type="Gene3D" id="3.40.640.10">
    <property type="entry name" value="Type I PLP-dependent aspartate aminotransferase-like (Major domain)"/>
    <property type="match status" value="1"/>
</dbReference>
<comment type="cofactor">
    <cofactor evidence="1">
        <name>pyridoxal 5'-phosphate</name>
        <dbReference type="ChEBI" id="CHEBI:597326"/>
    </cofactor>
</comment>
<dbReference type="InterPro" id="IPR015422">
    <property type="entry name" value="PyrdxlP-dep_Trfase_small"/>
</dbReference>
<evidence type="ECO:0000256" key="7">
    <source>
        <dbReference type="ARBA" id="ARBA00023239"/>
    </source>
</evidence>
<dbReference type="GO" id="GO:0009236">
    <property type="term" value="P:cobalamin biosynthetic process"/>
    <property type="evidence" value="ECO:0007669"/>
    <property type="project" value="UniProtKB-UniPathway"/>
</dbReference>
<evidence type="ECO:0000256" key="6">
    <source>
        <dbReference type="ARBA" id="ARBA00022898"/>
    </source>
</evidence>
<dbReference type="SUPFAM" id="SSF53383">
    <property type="entry name" value="PLP-dependent transferases"/>
    <property type="match status" value="1"/>
</dbReference>
<evidence type="ECO:0000259" key="10">
    <source>
        <dbReference type="Pfam" id="PF00155"/>
    </source>
</evidence>
<dbReference type="PANTHER" id="PTHR42885:SF1">
    <property type="entry name" value="THREONINE-PHOSPHATE DECARBOXYLASE"/>
    <property type="match status" value="1"/>
</dbReference>
<sequence length="340" mass="34973">MAVTSLPLHGGDLAAAEALWGRPAEGWLDLSTGINPWPYPLPAMDPSVWHRLPGAAAEAALLAAARRCWDVPETAGIVAAPGSQPLIQAVPRLRAPGRVAVVGPTYGEHARAWAAAGHGVSEVADLTDAGDAAAVVVVNPNNPDGRVTPTETLLQTASTLVAGGGLLVVDEAFGECDPSLSVASRPCPGLVVLRSFGKFYGLAGLRLGFAVAQPDLAERLGAMMGPWAVSGPALAVGATALSDAAWAVATRKRLAEAAARLAAVLTAAGFEIVGGTSLFQLARHSRAAEIYQHLGRAGILTRAFAERPRLLRFGLPDDQSGLDRLERALAAIPAGCRGPD</sequence>
<comment type="pathway">
    <text evidence="3">Cofactor biosynthesis; adenosylcobalamin biosynthesis.</text>
</comment>
<dbReference type="GO" id="GO:0030170">
    <property type="term" value="F:pyridoxal phosphate binding"/>
    <property type="evidence" value="ECO:0007669"/>
    <property type="project" value="InterPro"/>
</dbReference>
<dbReference type="UniPathway" id="UPA00148"/>
<evidence type="ECO:0000256" key="3">
    <source>
        <dbReference type="ARBA" id="ARBA00004953"/>
    </source>
</evidence>
<feature type="domain" description="Aminotransferase class I/classII large" evidence="10">
    <location>
        <begin position="70"/>
        <end position="304"/>
    </location>
</feature>
<keyword evidence="7" id="KW-0456">Lyase</keyword>
<dbReference type="RefSeq" id="WP_112147311.1">
    <property type="nucleotide sequence ID" value="NZ_PGTO01000031.1"/>
</dbReference>
<comment type="catalytic activity">
    <reaction evidence="9">
        <text>O-phospho-L-threonine + H(+) = (R)-1-aminopropan-2-yl phosphate + CO2</text>
        <dbReference type="Rhea" id="RHEA:11492"/>
        <dbReference type="ChEBI" id="CHEBI:15378"/>
        <dbReference type="ChEBI" id="CHEBI:16526"/>
        <dbReference type="ChEBI" id="CHEBI:58563"/>
        <dbReference type="ChEBI" id="CHEBI:58675"/>
        <dbReference type="EC" id="4.1.1.81"/>
    </reaction>
</comment>
<evidence type="ECO:0000313" key="11">
    <source>
        <dbReference type="EMBL" id="RAU20169.1"/>
    </source>
</evidence>
<dbReference type="Gene3D" id="3.90.1150.10">
    <property type="entry name" value="Aspartate Aminotransferase, domain 1"/>
    <property type="match status" value="1"/>
</dbReference>
<dbReference type="InterPro" id="IPR004838">
    <property type="entry name" value="NHTrfase_class1_PyrdxlP-BS"/>
</dbReference>
<evidence type="ECO:0000256" key="8">
    <source>
        <dbReference type="ARBA" id="ARBA00029996"/>
    </source>
</evidence>
<evidence type="ECO:0000256" key="9">
    <source>
        <dbReference type="ARBA" id="ARBA00048531"/>
    </source>
</evidence>
<comment type="function">
    <text evidence="2">Decarboxylates L-threonine-O-3-phosphate to yield (R)-1-amino-2-propanol O-2-phosphate, the precursor for the linkage between the nucleotide loop and the corrin ring in cobalamin.</text>
</comment>
<dbReference type="NCBIfam" id="TIGR01140">
    <property type="entry name" value="L_thr_O3P_dcar"/>
    <property type="match status" value="1"/>
</dbReference>
<dbReference type="InterPro" id="IPR015421">
    <property type="entry name" value="PyrdxlP-dep_Trfase_major"/>
</dbReference>
<accession>A0A364NSV6</accession>
<keyword evidence="12" id="KW-1185">Reference proteome</keyword>
<evidence type="ECO:0000256" key="2">
    <source>
        <dbReference type="ARBA" id="ARBA00003444"/>
    </source>
</evidence>
<dbReference type="AlphaFoldDB" id="A0A364NSV6"/>
<protein>
    <recommendedName>
        <fullName evidence="4">threonine-phosphate decarboxylase</fullName>
        <ecNumber evidence="4">4.1.1.81</ecNumber>
    </recommendedName>
    <alternativeName>
        <fullName evidence="8">L-threonine-O-3-phosphate decarboxylase</fullName>
    </alternativeName>
</protein>
<evidence type="ECO:0000256" key="5">
    <source>
        <dbReference type="ARBA" id="ARBA00022573"/>
    </source>
</evidence>
<reference evidence="11 12" key="1">
    <citation type="submission" date="2017-11" db="EMBL/GenBank/DDBJ databases">
        <title>Draft genome sequence of magnetotactic bacterium Magnetospirillum kuznetsovii LBB-42.</title>
        <authorList>
            <person name="Grouzdev D.S."/>
            <person name="Rysina M.S."/>
            <person name="Baslerov R.V."/>
            <person name="Koziaeva V."/>
        </authorList>
    </citation>
    <scope>NUCLEOTIDE SEQUENCE [LARGE SCALE GENOMIC DNA]</scope>
    <source>
        <strain evidence="11 12">LBB-42</strain>
    </source>
</reference>
<name>A0A364NSV6_9PROT</name>
<evidence type="ECO:0000256" key="1">
    <source>
        <dbReference type="ARBA" id="ARBA00001933"/>
    </source>
</evidence>
<dbReference type="InterPro" id="IPR004839">
    <property type="entry name" value="Aminotransferase_I/II_large"/>
</dbReference>
<evidence type="ECO:0000313" key="12">
    <source>
        <dbReference type="Proteomes" id="UP000251075"/>
    </source>
</evidence>